<name>A0ABS4KAZ3_9CLOT</name>
<sequence>MKHKIQRINSYDDERFDKEILTQHGAFVVDGKYNCGFKIINENSAIAFYDNEIDVLQLIDEFRFYSEHIVNFYDKHMELIKAFPPIDVFSIAIKEIQPSQFFVDKDKVEAIQSFINNEEDIIIPLAKLKDSFISLDGHTRLYYAVSRGYDKVKGYLTEPGDYLEGFVEEARKRKVYSPYDLELISHEDYKIKWDKFCDDFFKARE</sequence>
<accession>A0ABS4KAZ3</accession>
<proteinExistence type="predicted"/>
<keyword evidence="2" id="KW-1185">Reference proteome</keyword>
<comment type="caution">
    <text evidence="1">The sequence shown here is derived from an EMBL/GenBank/DDBJ whole genome shotgun (WGS) entry which is preliminary data.</text>
</comment>
<protein>
    <recommendedName>
        <fullName evidence="3">ParB/Sulfiredoxin domain-containing protein</fullName>
    </recommendedName>
</protein>
<organism evidence="1 2">
    <name type="scientific">Clostridium punense</name>
    <dbReference type="NCBI Taxonomy" id="1054297"/>
    <lineage>
        <taxon>Bacteria</taxon>
        <taxon>Bacillati</taxon>
        <taxon>Bacillota</taxon>
        <taxon>Clostridia</taxon>
        <taxon>Eubacteriales</taxon>
        <taxon>Clostridiaceae</taxon>
        <taxon>Clostridium</taxon>
    </lineage>
</organism>
<evidence type="ECO:0000313" key="2">
    <source>
        <dbReference type="Proteomes" id="UP001519308"/>
    </source>
</evidence>
<dbReference type="RefSeq" id="WP_209650028.1">
    <property type="nucleotide sequence ID" value="NZ_JAGGLL010000063.1"/>
</dbReference>
<gene>
    <name evidence="1" type="ORF">J2Z44_004214</name>
</gene>
<dbReference type="Proteomes" id="UP001519308">
    <property type="component" value="Unassembled WGS sequence"/>
</dbReference>
<reference evidence="1 2" key="1">
    <citation type="submission" date="2021-03" db="EMBL/GenBank/DDBJ databases">
        <title>Genomic Encyclopedia of Type Strains, Phase IV (KMG-IV): sequencing the most valuable type-strain genomes for metagenomic binning, comparative biology and taxonomic classification.</title>
        <authorList>
            <person name="Goeker M."/>
        </authorList>
    </citation>
    <scope>NUCLEOTIDE SEQUENCE [LARGE SCALE GENOMIC DNA]</scope>
    <source>
        <strain evidence="1 2">DSM 28650</strain>
    </source>
</reference>
<dbReference type="EMBL" id="JAGGLL010000063">
    <property type="protein sequence ID" value="MBP2024346.1"/>
    <property type="molecule type" value="Genomic_DNA"/>
</dbReference>
<evidence type="ECO:0000313" key="1">
    <source>
        <dbReference type="EMBL" id="MBP2024346.1"/>
    </source>
</evidence>
<evidence type="ECO:0008006" key="3">
    <source>
        <dbReference type="Google" id="ProtNLM"/>
    </source>
</evidence>